<feature type="transmembrane region" description="Helical" evidence="2">
    <location>
        <begin position="145"/>
        <end position="164"/>
    </location>
</feature>
<reference evidence="4 5" key="1">
    <citation type="submission" date="2024-09" db="EMBL/GenBank/DDBJ databases">
        <authorList>
            <person name="Sun Q."/>
            <person name="Mori K."/>
        </authorList>
    </citation>
    <scope>NUCLEOTIDE SEQUENCE [LARGE SCALE GENOMIC DNA]</scope>
    <source>
        <strain evidence="4 5">TBRC 1432</strain>
    </source>
</reference>
<feature type="transmembrane region" description="Helical" evidence="2">
    <location>
        <begin position="87"/>
        <end position="106"/>
    </location>
</feature>
<keyword evidence="2" id="KW-0812">Transmembrane</keyword>
<feature type="domain" description="VanZ-like" evidence="3">
    <location>
        <begin position="83"/>
        <end position="158"/>
    </location>
</feature>
<feature type="region of interest" description="Disordered" evidence="1">
    <location>
        <begin position="168"/>
        <end position="187"/>
    </location>
</feature>
<accession>A0ABV6N2I4</accession>
<keyword evidence="2" id="KW-1133">Transmembrane helix</keyword>
<evidence type="ECO:0000313" key="4">
    <source>
        <dbReference type="EMBL" id="MFC0546770.1"/>
    </source>
</evidence>
<dbReference type="Proteomes" id="UP001589810">
    <property type="component" value="Unassembled WGS sequence"/>
</dbReference>
<dbReference type="RefSeq" id="WP_273937020.1">
    <property type="nucleotide sequence ID" value="NZ_CP097263.1"/>
</dbReference>
<sequence length="216" mass="23221">MRTLYRDGFDYFLSKPDVTAALLVGGLVLGALALVAAHLFRWNKPASALAGVSLALALSVTLVRPYWGDVRLGDPLRMCVPGHFSVTAGEALLNFVMLMPLGFFGVLATKRPLLVAMGCVSVSAGIEITQAMFELGVCDGQDFMNNSVGGVLATLAGWLLLLAVGRNRRRQQPPPPPSRPGYGPTRSGWLVQADRETVPLARHEQDTVAIGAWRRP</sequence>
<evidence type="ECO:0000313" key="5">
    <source>
        <dbReference type="Proteomes" id="UP001589810"/>
    </source>
</evidence>
<evidence type="ECO:0000259" key="3">
    <source>
        <dbReference type="Pfam" id="PF04892"/>
    </source>
</evidence>
<feature type="transmembrane region" description="Helical" evidence="2">
    <location>
        <begin position="20"/>
        <end position="40"/>
    </location>
</feature>
<keyword evidence="5" id="KW-1185">Reference proteome</keyword>
<proteinExistence type="predicted"/>
<feature type="transmembrane region" description="Helical" evidence="2">
    <location>
        <begin position="47"/>
        <end position="67"/>
    </location>
</feature>
<dbReference type="EMBL" id="JBHLUD010000013">
    <property type="protein sequence ID" value="MFC0546770.1"/>
    <property type="molecule type" value="Genomic_DNA"/>
</dbReference>
<evidence type="ECO:0000256" key="1">
    <source>
        <dbReference type="SAM" id="MobiDB-lite"/>
    </source>
</evidence>
<dbReference type="Pfam" id="PF04892">
    <property type="entry name" value="VanZ"/>
    <property type="match status" value="1"/>
</dbReference>
<organism evidence="4 5">
    <name type="scientific">Kutzneria chonburiensis</name>
    <dbReference type="NCBI Taxonomy" id="1483604"/>
    <lineage>
        <taxon>Bacteria</taxon>
        <taxon>Bacillati</taxon>
        <taxon>Actinomycetota</taxon>
        <taxon>Actinomycetes</taxon>
        <taxon>Pseudonocardiales</taxon>
        <taxon>Pseudonocardiaceae</taxon>
        <taxon>Kutzneria</taxon>
    </lineage>
</organism>
<dbReference type="InterPro" id="IPR006976">
    <property type="entry name" value="VanZ-like"/>
</dbReference>
<feature type="transmembrane region" description="Helical" evidence="2">
    <location>
        <begin position="113"/>
        <end position="133"/>
    </location>
</feature>
<name>A0ABV6N2I4_9PSEU</name>
<comment type="caution">
    <text evidence="4">The sequence shown here is derived from an EMBL/GenBank/DDBJ whole genome shotgun (WGS) entry which is preliminary data.</text>
</comment>
<gene>
    <name evidence="4" type="ORF">ACFFH7_35040</name>
</gene>
<protein>
    <submittedName>
        <fullName evidence="4">VanZ family protein</fullName>
    </submittedName>
</protein>
<evidence type="ECO:0000256" key="2">
    <source>
        <dbReference type="SAM" id="Phobius"/>
    </source>
</evidence>
<keyword evidence="2" id="KW-0472">Membrane</keyword>